<keyword evidence="4 9" id="KW-0812">Transmembrane</keyword>
<dbReference type="CDD" id="cd16917">
    <property type="entry name" value="HATPase_UhpB-NarQ-NarX-like"/>
    <property type="match status" value="1"/>
</dbReference>
<organism evidence="11 12">
    <name type="scientific">Nocardioides phosphati</name>
    <dbReference type="NCBI Taxonomy" id="1867775"/>
    <lineage>
        <taxon>Bacteria</taxon>
        <taxon>Bacillati</taxon>
        <taxon>Actinomycetota</taxon>
        <taxon>Actinomycetes</taxon>
        <taxon>Propionibacteriales</taxon>
        <taxon>Nocardioidaceae</taxon>
        <taxon>Nocardioides</taxon>
    </lineage>
</organism>
<accession>A0ABQ2N8M0</accession>
<feature type="transmembrane region" description="Helical" evidence="9">
    <location>
        <begin position="136"/>
        <end position="155"/>
    </location>
</feature>
<evidence type="ECO:0000256" key="2">
    <source>
        <dbReference type="ARBA" id="ARBA00022475"/>
    </source>
</evidence>
<dbReference type="PANTHER" id="PTHR24421">
    <property type="entry name" value="NITRATE/NITRITE SENSOR PROTEIN NARX-RELATED"/>
    <property type="match status" value="1"/>
</dbReference>
<sequence>MTTADRRTRYATMTALARAFALLCLAPPVAFTQEYSAILNVVLLATLWLCCVFVDGLPRVPAMPALTVEASLVAFIAVLTLEQSPVLLPALVIPPFIGGIVRGVRGALEVIGAELVTTIAVVAASRAIPIDQTTGSQLFAALAAGVGLGALAALFHETRDGGSDTSSSYRDARALLTQLRDLSGSLVGGLDPVRISQGILDTAREELPFTGAVVYVETPHGYTPLLEGDVTDAGADNTAVLDEVFRTSRPVLDGPWVAVPLLTDAGMAGAITGALLPHRLAPGALQHTLDHLVRLLRREALQLDTALIFAALRDEATAEERRRLARDLHDGVAQDLAGLGYLIDEMAESSTEPDVVSQGRALRGELSRVVAELRRSVFLLRNEGEGKSLGQRLEALGAHISSRSGTSVEVEVTEGSKRLRPEVEAELLRIAQEGMNNAARHADARRITVEVIVHAPDARVRVADDGRGLQTGRDDSHGVRIMKERARRIGARLELHNREDGPGAELLVRLGEQSRLEGPGEREGIAS</sequence>
<feature type="transmembrane region" description="Helical" evidence="9">
    <location>
        <begin position="72"/>
        <end position="97"/>
    </location>
</feature>
<dbReference type="Pfam" id="PF07730">
    <property type="entry name" value="HisKA_3"/>
    <property type="match status" value="1"/>
</dbReference>
<proteinExistence type="predicted"/>
<dbReference type="SUPFAM" id="SSF55874">
    <property type="entry name" value="ATPase domain of HSP90 chaperone/DNA topoisomerase II/histidine kinase"/>
    <property type="match status" value="1"/>
</dbReference>
<evidence type="ECO:0000256" key="7">
    <source>
        <dbReference type="ARBA" id="ARBA00023012"/>
    </source>
</evidence>
<dbReference type="Gene3D" id="1.20.5.1930">
    <property type="match status" value="1"/>
</dbReference>
<evidence type="ECO:0000256" key="8">
    <source>
        <dbReference type="ARBA" id="ARBA00023136"/>
    </source>
</evidence>
<reference evidence="12" key="1">
    <citation type="journal article" date="2019" name="Int. J. Syst. Evol. Microbiol.">
        <title>The Global Catalogue of Microorganisms (GCM) 10K type strain sequencing project: providing services to taxonomists for standard genome sequencing and annotation.</title>
        <authorList>
            <consortium name="The Broad Institute Genomics Platform"/>
            <consortium name="The Broad Institute Genome Sequencing Center for Infectious Disease"/>
            <person name="Wu L."/>
            <person name="Ma J."/>
        </authorList>
    </citation>
    <scope>NUCLEOTIDE SEQUENCE [LARGE SCALE GENOMIC DNA]</scope>
    <source>
        <strain evidence="12">CGMCC 4.7371</strain>
    </source>
</reference>
<feature type="transmembrane region" description="Helical" evidence="9">
    <location>
        <begin position="103"/>
        <end position="124"/>
    </location>
</feature>
<gene>
    <name evidence="11" type="ORF">GCM10011584_11520</name>
</gene>
<keyword evidence="3" id="KW-0808">Transferase</keyword>
<feature type="transmembrane region" description="Helical" evidence="9">
    <location>
        <begin position="42"/>
        <end position="60"/>
    </location>
</feature>
<evidence type="ECO:0000313" key="11">
    <source>
        <dbReference type="EMBL" id="GGO87284.1"/>
    </source>
</evidence>
<dbReference type="InterPro" id="IPR050482">
    <property type="entry name" value="Sensor_HK_TwoCompSys"/>
</dbReference>
<comment type="caution">
    <text evidence="11">The sequence shown here is derived from an EMBL/GenBank/DDBJ whole genome shotgun (WGS) entry which is preliminary data.</text>
</comment>
<dbReference type="EMBL" id="BMNI01000002">
    <property type="protein sequence ID" value="GGO87284.1"/>
    <property type="molecule type" value="Genomic_DNA"/>
</dbReference>
<dbReference type="RefSeq" id="WP_188783059.1">
    <property type="nucleotide sequence ID" value="NZ_BMNI01000002.1"/>
</dbReference>
<evidence type="ECO:0000256" key="4">
    <source>
        <dbReference type="ARBA" id="ARBA00022692"/>
    </source>
</evidence>
<evidence type="ECO:0000256" key="1">
    <source>
        <dbReference type="ARBA" id="ARBA00004651"/>
    </source>
</evidence>
<evidence type="ECO:0000256" key="6">
    <source>
        <dbReference type="ARBA" id="ARBA00022989"/>
    </source>
</evidence>
<name>A0ABQ2N8M0_9ACTN</name>
<evidence type="ECO:0000256" key="3">
    <source>
        <dbReference type="ARBA" id="ARBA00022679"/>
    </source>
</evidence>
<keyword evidence="6 9" id="KW-1133">Transmembrane helix</keyword>
<dbReference type="InterPro" id="IPR011712">
    <property type="entry name" value="Sig_transdc_His_kin_sub3_dim/P"/>
</dbReference>
<keyword evidence="12" id="KW-1185">Reference proteome</keyword>
<evidence type="ECO:0000313" key="12">
    <source>
        <dbReference type="Proteomes" id="UP000655410"/>
    </source>
</evidence>
<dbReference type="Gene3D" id="3.30.565.10">
    <property type="entry name" value="Histidine kinase-like ATPase, C-terminal domain"/>
    <property type="match status" value="1"/>
</dbReference>
<dbReference type="PANTHER" id="PTHR24421:SF37">
    <property type="entry name" value="SENSOR HISTIDINE KINASE NARS"/>
    <property type="match status" value="1"/>
</dbReference>
<dbReference type="Proteomes" id="UP000655410">
    <property type="component" value="Unassembled WGS sequence"/>
</dbReference>
<evidence type="ECO:0000259" key="10">
    <source>
        <dbReference type="Pfam" id="PF07730"/>
    </source>
</evidence>
<keyword evidence="2" id="KW-1003">Cell membrane</keyword>
<keyword evidence="5" id="KW-0418">Kinase</keyword>
<dbReference type="InterPro" id="IPR036890">
    <property type="entry name" value="HATPase_C_sf"/>
</dbReference>
<feature type="domain" description="Signal transduction histidine kinase subgroup 3 dimerisation and phosphoacceptor" evidence="10">
    <location>
        <begin position="320"/>
        <end position="383"/>
    </location>
</feature>
<protein>
    <recommendedName>
        <fullName evidence="10">Signal transduction histidine kinase subgroup 3 dimerisation and phosphoacceptor domain-containing protein</fullName>
    </recommendedName>
</protein>
<evidence type="ECO:0000256" key="9">
    <source>
        <dbReference type="SAM" id="Phobius"/>
    </source>
</evidence>
<evidence type="ECO:0000256" key="5">
    <source>
        <dbReference type="ARBA" id="ARBA00022777"/>
    </source>
</evidence>
<keyword evidence="8 9" id="KW-0472">Membrane</keyword>
<comment type="subcellular location">
    <subcellularLocation>
        <location evidence="1">Cell membrane</location>
        <topology evidence="1">Multi-pass membrane protein</topology>
    </subcellularLocation>
</comment>
<keyword evidence="7" id="KW-0902">Two-component regulatory system</keyword>